<dbReference type="InterPro" id="IPR015943">
    <property type="entry name" value="WD40/YVTN_repeat-like_dom_sf"/>
</dbReference>
<reference evidence="2 3" key="1">
    <citation type="submission" date="2022-05" db="EMBL/GenBank/DDBJ databases">
        <authorList>
            <consortium name="Genoscope - CEA"/>
            <person name="William W."/>
        </authorList>
    </citation>
    <scope>NUCLEOTIDE SEQUENCE [LARGE SCALE GENOMIC DNA]</scope>
</reference>
<protein>
    <submittedName>
        <fullName evidence="2">Uncharacterized protein</fullName>
    </submittedName>
</protein>
<feature type="compositionally biased region" description="Polar residues" evidence="1">
    <location>
        <begin position="263"/>
        <end position="277"/>
    </location>
</feature>
<evidence type="ECO:0000313" key="2">
    <source>
        <dbReference type="EMBL" id="CAH3138978.1"/>
    </source>
</evidence>
<comment type="caution">
    <text evidence="2">The sequence shown here is derived from an EMBL/GenBank/DDBJ whole genome shotgun (WGS) entry which is preliminary data.</text>
</comment>
<organism evidence="2 3">
    <name type="scientific">Pocillopora meandrina</name>
    <dbReference type="NCBI Taxonomy" id="46732"/>
    <lineage>
        <taxon>Eukaryota</taxon>
        <taxon>Metazoa</taxon>
        <taxon>Cnidaria</taxon>
        <taxon>Anthozoa</taxon>
        <taxon>Hexacorallia</taxon>
        <taxon>Scleractinia</taxon>
        <taxon>Astrocoeniina</taxon>
        <taxon>Pocilloporidae</taxon>
        <taxon>Pocillopora</taxon>
    </lineage>
</organism>
<dbReference type="PANTHER" id="PTHR12219:SF17">
    <property type="entry name" value="WD REPEAT-CONTAINING PROTEIN 93"/>
    <property type="match status" value="1"/>
</dbReference>
<keyword evidence="3" id="KW-1185">Reference proteome</keyword>
<dbReference type="InterPro" id="IPR006885">
    <property type="entry name" value="NADH_UbQ_FeS_4_mit-like"/>
</dbReference>
<dbReference type="AlphaFoldDB" id="A0AAU9X6Z8"/>
<proteinExistence type="predicted"/>
<accession>A0AAU9X6Z8</accession>
<dbReference type="Gene3D" id="2.130.10.10">
    <property type="entry name" value="YVTN repeat-like/Quinoprotein amine dehydrogenase"/>
    <property type="match status" value="1"/>
</dbReference>
<sequence>MRVKKPKRPTTPPSEDEVDDNFVVDPDQIFDELPQPFRLVDKTLRQIFDAAWERIECIEERKALKRSKAVLPLFDLAKQLSEYNGTTCICTAAEGNYLFISNTNRFLVVDSLLDTVVASYEELEDNTVQMSACCLQEGCFLISTLDDVGCAKLFCFTGDKVHLIKTFSEPEGISKQAMVTLVDISQDGGYIGVGWKVPMKESWVEIYKIPRETWIKELETAMAVAVRSRKPTLAESSAPDLEEIAAAEQLLKSTEDQEPPEGTSPSGSRPSSAQAGQHQPGLSVISFTKPAAVLRVRPPAPVGPCAATNCSAALKATDAEGNVIGTGSSHVLMMQFFENYDKAFQQLHKEELKYLNIDDQDLTSFPRLHFLAPSRLIPSGLESAPSKVNSLAVWWSGGTQLYMYSLVKNAKDLEHKPDIVWPHSEKIIISAVSECGCFMALGLNTGTVVVWDVYRGTLLRVCPITEKGRILVLCFLTSNEGLITTQGNDLSPSSASSCANLIVSCDDGTFCLLQCGVALSHSAKPLEDRSAVDKEVITNVVNMSQTPQVVAAVVTSGRITMYDVCSCTAICHVGLPESYLLSPQLPCICASGKVLILIGAQSNGENQEALDSETTVPFSYNLQLFPTLKKYWREDVTSEVSPPKQTDTIEARLHSLIQGRLVSQEDRQMRLQQRWAQYQTELKNIHNNKTRRNYSTWLTAKSVSVT</sequence>
<dbReference type="Pfam" id="PF21030">
    <property type="entry name" value="WDR93"/>
    <property type="match status" value="1"/>
</dbReference>
<dbReference type="InterPro" id="IPR036322">
    <property type="entry name" value="WD40_repeat_dom_sf"/>
</dbReference>
<dbReference type="PANTHER" id="PTHR12219">
    <property type="entry name" value="NADH-UBIQUINONE OXIDOREDUCTASE"/>
    <property type="match status" value="1"/>
</dbReference>
<dbReference type="SUPFAM" id="SSF50978">
    <property type="entry name" value="WD40 repeat-like"/>
    <property type="match status" value="1"/>
</dbReference>
<evidence type="ECO:0000256" key="1">
    <source>
        <dbReference type="SAM" id="MobiDB-lite"/>
    </source>
</evidence>
<dbReference type="GO" id="GO:0022900">
    <property type="term" value="P:electron transport chain"/>
    <property type="evidence" value="ECO:0007669"/>
    <property type="project" value="InterPro"/>
</dbReference>
<dbReference type="InterPro" id="IPR049547">
    <property type="entry name" value="WDR93_beta-prop"/>
</dbReference>
<dbReference type="Proteomes" id="UP001159428">
    <property type="component" value="Unassembled WGS sequence"/>
</dbReference>
<feature type="region of interest" description="Disordered" evidence="1">
    <location>
        <begin position="253"/>
        <end position="280"/>
    </location>
</feature>
<dbReference type="EMBL" id="CALNXJ010000032">
    <property type="protein sequence ID" value="CAH3138978.1"/>
    <property type="molecule type" value="Genomic_DNA"/>
</dbReference>
<dbReference type="InterPro" id="IPR011044">
    <property type="entry name" value="Quino_amine_DH_bsu"/>
</dbReference>
<gene>
    <name evidence="2" type="ORF">PMEA_00018707</name>
</gene>
<dbReference type="SUPFAM" id="SSF50969">
    <property type="entry name" value="YVTN repeat-like/Quinoprotein amine dehydrogenase"/>
    <property type="match status" value="1"/>
</dbReference>
<name>A0AAU9X6Z8_9CNID</name>
<evidence type="ECO:0000313" key="3">
    <source>
        <dbReference type="Proteomes" id="UP001159428"/>
    </source>
</evidence>